<keyword evidence="4" id="KW-1185">Reference proteome</keyword>
<proteinExistence type="predicted"/>
<name>A0A6N8U3T4_9FIRM</name>
<feature type="coiled-coil region" evidence="1">
    <location>
        <begin position="81"/>
        <end position="122"/>
    </location>
</feature>
<dbReference type="PROSITE" id="PS51411">
    <property type="entry name" value="PSP1_C"/>
    <property type="match status" value="1"/>
</dbReference>
<evidence type="ECO:0000256" key="1">
    <source>
        <dbReference type="SAM" id="Coils"/>
    </source>
</evidence>
<keyword evidence="1" id="KW-0175">Coiled coil</keyword>
<sequence length="286" mass="33128">MSDNHNKRNHKPCKQTYELLAFVSFDKSKKIYTFGTDDHHLKMNDKVVVETVRGLELGTLVKEPEPFIANTNGMEIKPIVRKATQKDLQNAKRNVERAEEAMEKCAELIRKLNLDMNLIEAEYTLDASKIIFVYVADERVDFRELLKELASVFKCRIELRQIGPRNKSKIIGGLGTCGMETCCSRFLNDFDVISINMAKNQLLALNVQKLSGQCGKLMCCLKYEDEQYKKLRQGLPKLNSQIEYKGRRYRITSMNVLLQQAKIENKEDVQFLSFQELWPDIDFSDR</sequence>
<dbReference type="RefSeq" id="WP_160624109.1">
    <property type="nucleotide sequence ID" value="NZ_WUUQ01000001.1"/>
</dbReference>
<evidence type="ECO:0000313" key="4">
    <source>
        <dbReference type="Proteomes" id="UP000434036"/>
    </source>
</evidence>
<comment type="caution">
    <text evidence="3">The sequence shown here is derived from an EMBL/GenBank/DDBJ whole genome shotgun (WGS) entry which is preliminary data.</text>
</comment>
<evidence type="ECO:0000259" key="2">
    <source>
        <dbReference type="PROSITE" id="PS51411"/>
    </source>
</evidence>
<dbReference type="Pfam" id="PF04468">
    <property type="entry name" value="PSP1"/>
    <property type="match status" value="1"/>
</dbReference>
<dbReference type="PANTHER" id="PTHR43830">
    <property type="entry name" value="PROTEIN PSP1"/>
    <property type="match status" value="1"/>
</dbReference>
<gene>
    <name evidence="3" type="ORF">GSF08_01505</name>
</gene>
<accession>A0A6N8U3T4</accession>
<dbReference type="InterPro" id="IPR007557">
    <property type="entry name" value="PSP1_C"/>
</dbReference>
<dbReference type="PANTHER" id="PTHR43830:SF3">
    <property type="entry name" value="PROTEIN PSP1"/>
    <property type="match status" value="1"/>
</dbReference>
<organism evidence="3 4">
    <name type="scientific">Copranaerobaculum intestinale</name>
    <dbReference type="NCBI Taxonomy" id="2692629"/>
    <lineage>
        <taxon>Bacteria</taxon>
        <taxon>Bacillati</taxon>
        <taxon>Bacillota</taxon>
        <taxon>Erysipelotrichia</taxon>
        <taxon>Erysipelotrichales</taxon>
        <taxon>Erysipelotrichaceae</taxon>
        <taxon>Copranaerobaculum</taxon>
    </lineage>
</organism>
<dbReference type="InterPro" id="IPR047767">
    <property type="entry name" value="PSP1-like"/>
</dbReference>
<reference evidence="3 4" key="1">
    <citation type="submission" date="2019-12" db="EMBL/GenBank/DDBJ databases">
        <authorList>
            <person name="Yang R."/>
        </authorList>
    </citation>
    <scope>NUCLEOTIDE SEQUENCE [LARGE SCALE GENOMIC DNA]</scope>
    <source>
        <strain evidence="3 4">DONG20-135</strain>
    </source>
</reference>
<dbReference type="EMBL" id="WUUQ01000001">
    <property type="protein sequence ID" value="MXQ72620.1"/>
    <property type="molecule type" value="Genomic_DNA"/>
</dbReference>
<dbReference type="AlphaFoldDB" id="A0A6N8U3T4"/>
<evidence type="ECO:0000313" key="3">
    <source>
        <dbReference type="EMBL" id="MXQ72620.1"/>
    </source>
</evidence>
<dbReference type="GO" id="GO:0005737">
    <property type="term" value="C:cytoplasm"/>
    <property type="evidence" value="ECO:0007669"/>
    <property type="project" value="TreeGrafter"/>
</dbReference>
<protein>
    <submittedName>
        <fullName evidence="3">Stage 0 sporulation protein</fullName>
    </submittedName>
</protein>
<feature type="domain" description="PSP1 C-terminal" evidence="2">
    <location>
        <begin position="77"/>
        <end position="162"/>
    </location>
</feature>
<reference evidence="3 4" key="2">
    <citation type="submission" date="2020-01" db="EMBL/GenBank/DDBJ databases">
        <title>Clostridiaceae sp. nov. isolated from the gut of human by culturomics.</title>
        <authorList>
            <person name="Chang Y."/>
        </authorList>
    </citation>
    <scope>NUCLEOTIDE SEQUENCE [LARGE SCALE GENOMIC DNA]</scope>
    <source>
        <strain evidence="3 4">DONG20-135</strain>
    </source>
</reference>
<dbReference type="Proteomes" id="UP000434036">
    <property type="component" value="Unassembled WGS sequence"/>
</dbReference>
<dbReference type="NCBIfam" id="NF041131">
    <property type="entry name" value="RicT_YaaT_fam"/>
    <property type="match status" value="1"/>
</dbReference>